<proteinExistence type="predicted"/>
<dbReference type="KEGG" id="sfh:SFHH103_03373"/>
<feature type="transmembrane region" description="Helical" evidence="1">
    <location>
        <begin position="34"/>
        <end position="54"/>
    </location>
</feature>
<feature type="transmembrane region" description="Helical" evidence="1">
    <location>
        <begin position="95"/>
        <end position="113"/>
    </location>
</feature>
<protein>
    <submittedName>
        <fullName evidence="2">Uncharacterized protein</fullName>
    </submittedName>
</protein>
<evidence type="ECO:0000256" key="1">
    <source>
        <dbReference type="SAM" id="Phobius"/>
    </source>
</evidence>
<keyword evidence="1" id="KW-0472">Membrane</keyword>
<dbReference type="HOGENOM" id="CLU_914907_0_0_5"/>
<accession>G9A3B7</accession>
<dbReference type="EMBL" id="HE616890">
    <property type="protein sequence ID" value="CCE97865.1"/>
    <property type="molecule type" value="Genomic_DNA"/>
</dbReference>
<keyword evidence="1" id="KW-1133">Transmembrane helix</keyword>
<dbReference type="AlphaFoldDB" id="G9A3B7"/>
<organism evidence="2 3">
    <name type="scientific">Sinorhizobium fredii (strain HH103)</name>
    <dbReference type="NCBI Taxonomy" id="1117943"/>
    <lineage>
        <taxon>Bacteria</taxon>
        <taxon>Pseudomonadati</taxon>
        <taxon>Pseudomonadota</taxon>
        <taxon>Alphaproteobacteria</taxon>
        <taxon>Hyphomicrobiales</taxon>
        <taxon>Rhizobiaceae</taxon>
        <taxon>Sinorhizobium/Ensifer group</taxon>
        <taxon>Sinorhizobium</taxon>
    </lineage>
</organism>
<keyword evidence="1" id="KW-0812">Transmembrane</keyword>
<sequence>MKNSSKNRSTTERLLKEGNVFDCVPQTTRAWRCLLMVLAMLFTPGAALAATTVATPDYSAIGALLLAFFGVVVLFESGFGLLFQWRLFREFLPVSGWRTPIMFVVSALLTYNFDALDVFHRSLEAFAGVATGPRHGTWLISAAILAGGSAGMMRIFEQLGVRAPSIEPPPPAIDKSKAWISLQVASQGRDPSTVVLNIHEAIATETLAVHAGIAGTLRDEGYGTRLKRIMLRDLRRFPPSGGYLVEANKPYVIALRYPQHVEIGGNQKFAVCDIFGREVLSTEAVEPVSFAPRAIVDLIVDLPS</sequence>
<dbReference type="eggNOG" id="ENOG503358N">
    <property type="taxonomic scope" value="Bacteria"/>
</dbReference>
<reference evidence="2 3" key="1">
    <citation type="journal article" date="2012" name="J. Bacteriol.">
        <title>Genome sequence of the soybean symbiont Sinorhizobium fredii HH103.</title>
        <authorList>
            <person name="Weidner S."/>
            <person name="Becker A."/>
            <person name="Bonilla I."/>
            <person name="Jaenicke S."/>
            <person name="Lloret J."/>
            <person name="Margaret I."/>
            <person name="Puhler A."/>
            <person name="Ruiz-Sainz J.E."/>
            <person name="Schneiker-Bekel S."/>
            <person name="Szczepanowski R."/>
            <person name="Vinardell J.M."/>
            <person name="Zehner S."/>
            <person name="Gottfert M."/>
        </authorList>
    </citation>
    <scope>NUCLEOTIDE SEQUENCE [LARGE SCALE GENOMIC DNA]</scope>
    <source>
        <strain evidence="2 3">HH103</strain>
    </source>
</reference>
<evidence type="ECO:0000313" key="2">
    <source>
        <dbReference type="EMBL" id="CCE97865.1"/>
    </source>
</evidence>
<feature type="transmembrane region" description="Helical" evidence="1">
    <location>
        <begin position="60"/>
        <end position="83"/>
    </location>
</feature>
<dbReference type="Proteomes" id="UP000007735">
    <property type="component" value="Chromosome"/>
</dbReference>
<gene>
    <name evidence="2" type="ordered locus">SFHH103_03373</name>
</gene>
<name>G9A3B7_SINF1</name>
<evidence type="ECO:0000313" key="3">
    <source>
        <dbReference type="Proteomes" id="UP000007735"/>
    </source>
</evidence>
<dbReference type="STRING" id="1117943.SFHH103_03373"/>